<evidence type="ECO:0000256" key="1">
    <source>
        <dbReference type="SAM" id="MobiDB-lite"/>
    </source>
</evidence>
<reference evidence="3 4" key="1">
    <citation type="journal article" date="2010" name="J. Bacteriol.">
        <title>Complete genome sequence of the aerobic facultative methanotroph Methylocella silvestris BL2.</title>
        <authorList>
            <person name="Chen Y."/>
            <person name="Crombie A."/>
            <person name="Rahman M.T."/>
            <person name="Dedysh S.N."/>
            <person name="Liesack W."/>
            <person name="Stott M.B."/>
            <person name="Alam M."/>
            <person name="Theisen A.R."/>
            <person name="Murrell J.C."/>
            <person name="Dunfield P.F."/>
        </authorList>
    </citation>
    <scope>NUCLEOTIDE SEQUENCE [LARGE SCALE GENOMIC DNA]</scope>
    <source>
        <strain evidence="4">DSM 15510 / CIP 108128 / LMG 27833 / NCIMB 13906 / BL2</strain>
    </source>
</reference>
<feature type="region of interest" description="Disordered" evidence="1">
    <location>
        <begin position="1"/>
        <end position="36"/>
    </location>
</feature>
<feature type="domain" description="DNA primase/polymerase bifunctional N-terminal" evidence="2">
    <location>
        <begin position="37"/>
        <end position="224"/>
    </location>
</feature>
<dbReference type="STRING" id="395965.Msil_3116"/>
<evidence type="ECO:0000259" key="2">
    <source>
        <dbReference type="SMART" id="SM00943"/>
    </source>
</evidence>
<dbReference type="RefSeq" id="WP_012592094.1">
    <property type="nucleotide sequence ID" value="NC_011666.1"/>
</dbReference>
<dbReference type="GO" id="GO:0016817">
    <property type="term" value="F:hydrolase activity, acting on acid anhydrides"/>
    <property type="evidence" value="ECO:0007669"/>
    <property type="project" value="InterPro"/>
</dbReference>
<dbReference type="AlphaFoldDB" id="B8EKZ7"/>
<dbReference type="eggNOG" id="COG3598">
    <property type="taxonomic scope" value="Bacteria"/>
</dbReference>
<dbReference type="InterPro" id="IPR014819">
    <property type="entry name" value="PriCT_2"/>
</dbReference>
<dbReference type="Proteomes" id="UP000002257">
    <property type="component" value="Chromosome"/>
</dbReference>
<dbReference type="InterPro" id="IPR027417">
    <property type="entry name" value="P-loop_NTPase"/>
</dbReference>
<dbReference type="Pfam" id="PF08707">
    <property type="entry name" value="PriCT_2"/>
    <property type="match status" value="1"/>
</dbReference>
<dbReference type="Pfam" id="PF09250">
    <property type="entry name" value="Prim-Pol"/>
    <property type="match status" value="1"/>
</dbReference>
<dbReference type="HOGENOM" id="CLU_338271_0_0_5"/>
<dbReference type="Gene3D" id="3.40.50.300">
    <property type="entry name" value="P-loop containing nucleotide triphosphate hydrolases"/>
    <property type="match status" value="1"/>
</dbReference>
<dbReference type="SMART" id="SM00943">
    <property type="entry name" value="Prim-Pol"/>
    <property type="match status" value="1"/>
</dbReference>
<protein>
    <recommendedName>
        <fullName evidence="2">DNA primase/polymerase bifunctional N-terminal domain-containing protein</fullName>
    </recommendedName>
</protein>
<keyword evidence="4" id="KW-1185">Reference proteome</keyword>
<dbReference type="SUPFAM" id="SSF52540">
    <property type="entry name" value="P-loop containing nucleoside triphosphate hydrolases"/>
    <property type="match status" value="1"/>
</dbReference>
<dbReference type="EMBL" id="CP001280">
    <property type="protein sequence ID" value="ACK52025.1"/>
    <property type="molecule type" value="Genomic_DNA"/>
</dbReference>
<accession>B8EKZ7</accession>
<dbReference type="OrthoDB" id="123525at2"/>
<feature type="compositionally biased region" description="Low complexity" evidence="1">
    <location>
        <begin position="18"/>
        <end position="34"/>
    </location>
</feature>
<dbReference type="Pfam" id="PF13481">
    <property type="entry name" value="AAA_25"/>
    <property type="match status" value="1"/>
</dbReference>
<organism evidence="3 4">
    <name type="scientific">Methylocella silvestris (strain DSM 15510 / CIP 108128 / LMG 27833 / NCIMB 13906 / BL2)</name>
    <dbReference type="NCBI Taxonomy" id="395965"/>
    <lineage>
        <taxon>Bacteria</taxon>
        <taxon>Pseudomonadati</taxon>
        <taxon>Pseudomonadota</taxon>
        <taxon>Alphaproteobacteria</taxon>
        <taxon>Hyphomicrobiales</taxon>
        <taxon>Beijerinckiaceae</taxon>
        <taxon>Methylocella</taxon>
    </lineage>
</organism>
<evidence type="ECO:0000313" key="4">
    <source>
        <dbReference type="Proteomes" id="UP000002257"/>
    </source>
</evidence>
<proteinExistence type="predicted"/>
<dbReference type="KEGG" id="msl:Msil_3116"/>
<name>B8EKZ7_METSB</name>
<evidence type="ECO:0000313" key="3">
    <source>
        <dbReference type="EMBL" id="ACK52025.1"/>
    </source>
</evidence>
<gene>
    <name evidence="3" type="ordered locus">Msil_3116</name>
</gene>
<sequence length="841" mass="91147">MGHHSIPPSVGEDKSSADEPAAPAAPPQHGSPSSNRFKELWDRGYRALRPLIPHDATMSESSNIRPELIGKIPGKRLANGTWVGFHDWQTHSTTDADLVEWASWGAGVGLMTGLVSSVLAVDIDTLDHGLSARAAELMREMLGPARPRVGRAPKALFLYRCAQPVPFLKVKFDGPEGKRELVELSTDRRQIVMRGTHPKTGKPYSWPEGLPPFKELTEVTPEQVEAFFLELSHVMPNAEFRGRKLSAGSGSGGDQTKFTGSAEAVARAVRSLPNTEALYPTRDSWLDMLYAIKAALPDDPGAAEALAQEWSEKYDGPDGNDPDYVAQEWRKMVPPFRRGASWLYEQAELHAPNDFARVSVYFDVIDEDKDDAIESLSLTTGADRDVLRGALEGFDVKAKSPQAVEAFGPDDVCEITEAIDPKHLPTRKWIVSPWLMACTASQVVGASKLGKSAFMLRLALAVATGKESILRGPGNISPERLHKCGPVIVYNAEDPQAEMQRRLSAVQKFHGVIGRVKHGITLWSGSSRRLIVAERKDGRTSAVTEGPGFAKLREMIRRKKPTLVILDPLVSLVAGIGENENDAMDAAFRLLITIAAEENTAILIVHHTGKTEKAVDDIHAGRGASASGGVVRGSLNLNEVSEKDPLRGGLPPGRYMRADMGGANYGPKIGGLVYRLKVVPVGNGTADWSPETADALFNEEDAEASLRRRGDTVIVHEIIDARKAAAEASAVRSGEEDVMRRSVASAALEVMGGSAQLKISGAYLELGKALKLAGIAKTDREQTIRNTLTDNLSGDGVIVVKDHKRIRVWAEKEGADKASPWLLRHTSDVNDETIDDDLAGA</sequence>
<dbReference type="InterPro" id="IPR015330">
    <property type="entry name" value="DNA_primase/pol_bifunc_N"/>
</dbReference>